<dbReference type="OrthoDB" id="300641at2759"/>
<comment type="subcellular location">
    <subcellularLocation>
        <location evidence="2">Golgi apparatus membrane</location>
    </subcellularLocation>
</comment>
<proteinExistence type="inferred from homology"/>
<dbReference type="PROSITE" id="PS00136">
    <property type="entry name" value="SUBTILASE_ASP"/>
    <property type="match status" value="1"/>
</dbReference>
<dbReference type="CDD" id="cd04059">
    <property type="entry name" value="Peptidases_S8_Protein_convertases_Kexins_Furin-like"/>
    <property type="match status" value="1"/>
</dbReference>
<dbReference type="Pfam" id="PF00082">
    <property type="entry name" value="Peptidase_S8"/>
    <property type="match status" value="1"/>
</dbReference>
<keyword evidence="21" id="KW-1185">Reference proteome</keyword>
<name>A0A8J2QTJ7_9NEOP</name>
<dbReference type="Gene3D" id="2.10.220.10">
    <property type="entry name" value="Hormone Receptor, Insulin-like Growth Factor Receptor 1, Chain A, domain 2"/>
    <property type="match status" value="2"/>
</dbReference>
<dbReference type="CDD" id="cd00064">
    <property type="entry name" value="FU"/>
    <property type="match status" value="2"/>
</dbReference>
<dbReference type="PANTHER" id="PTHR42884:SF3">
    <property type="entry name" value="FURIN-LIKE PROTEASE 1, ISOFORMS 1_1-X_2"/>
    <property type="match status" value="1"/>
</dbReference>
<dbReference type="InterPro" id="IPR000209">
    <property type="entry name" value="Peptidase_S8/S53_dom"/>
</dbReference>
<feature type="compositionally biased region" description="Polar residues" evidence="17">
    <location>
        <begin position="56"/>
        <end position="67"/>
    </location>
</feature>
<evidence type="ECO:0000256" key="3">
    <source>
        <dbReference type="ARBA" id="ARBA00005325"/>
    </source>
</evidence>
<keyword evidence="7 16" id="KW-0378">Hydrolase</keyword>
<keyword evidence="18" id="KW-1133">Transmembrane helix</keyword>
<dbReference type="SUPFAM" id="SSF57184">
    <property type="entry name" value="Growth factor receptor domain"/>
    <property type="match status" value="1"/>
</dbReference>
<dbReference type="SMART" id="SM00261">
    <property type="entry name" value="FU"/>
    <property type="match status" value="2"/>
</dbReference>
<dbReference type="SUPFAM" id="SSF52743">
    <property type="entry name" value="Subtilisin-like"/>
    <property type="match status" value="1"/>
</dbReference>
<feature type="active site" description="Charge relay system" evidence="15 16">
    <location>
        <position position="351"/>
    </location>
</feature>
<evidence type="ECO:0000256" key="7">
    <source>
        <dbReference type="ARBA" id="ARBA00022801"/>
    </source>
</evidence>
<dbReference type="PROSITE" id="PS00137">
    <property type="entry name" value="SUBTILASE_HIS"/>
    <property type="match status" value="1"/>
</dbReference>
<dbReference type="GO" id="GO:0000139">
    <property type="term" value="C:Golgi membrane"/>
    <property type="evidence" value="ECO:0007669"/>
    <property type="project" value="UniProtKB-SubCell"/>
</dbReference>
<keyword evidence="18" id="KW-0812">Transmembrane</keyword>
<sequence length="857" mass="94129">MQIFDNHFHFHHNSVVKRSISPAHEHHNLLEMDNRVRWAKQQRVLSRKKRDFISYSTSPAETNSSEAPSLKREASKRMSHSRVKGRPRSADSKFLLNDPKWPHMWYLNRGGGLDMNVIPAWREGITGRGVVVTILDDGLETDHPDLVSNYDPMASYDVNSQDSDPQPRYDMIDSNRHGTRCAGEVAATANNSLCAVGVAYEASVGGVRMLDGDVTDAVEARSLSLNPQHVDIYSASWGPDDDGKTVDGPGELATRAFIEGVTKGRNGKGSIFVWASGNGGREHDNCNCDGYTNSIWTLSISSATERGDVPWYSEMCSSTLAATYSSGATDEKQVVTTDLHHSCTTGHTGTSASAPLAAGICALALEANKDLTWRDMQHIVVRTARPERLSLGGDWKVNGVGRNVSHSFGYGLLDAAGMVRLARTWKTVPTQRRCELAAPRPQRAVPPRSSITLHLNVGACPGVNYLEHVQARVSLSAARRGDLRIALTSPAGTRVTLLAPRPRDSSRAGFNAWPFMSVHMWGESPLGVWQLEVSNEGRYMAGPLTQWELIFYGTETPAQESDVSTESNVVGTNPGTVWSAIPSDVNQNVIDDDLALVWHDSHAIREEGQAVEGGFKAGAEAGTVSSGCATLTHQPPHRCLECAKGLHLYDGRCYQRCPAGTYASEILMERSSRRRNLTYLETGDSSVVMKRQGDVFRSTALEAFDMEPAANVSKAPLICLPCHYTCATCTGPNNNQCSSCLEDAKLFNLTDVEPKFYCYPKTVLPHITNAEWHYKMNVILTIALVTVSLISIYIVLAFVLKRMGICFGNNYDSNIKIAYNKLAVDDKLQSAIEIEEEIHKALNKYSSESESDDDMNL</sequence>
<evidence type="ECO:0000256" key="2">
    <source>
        <dbReference type="ARBA" id="ARBA00004394"/>
    </source>
</evidence>
<dbReference type="SUPFAM" id="SSF49785">
    <property type="entry name" value="Galactose-binding domain-like"/>
    <property type="match status" value="1"/>
</dbReference>
<dbReference type="InterPro" id="IPR023828">
    <property type="entry name" value="Peptidase_S8_Ser-AS"/>
</dbReference>
<evidence type="ECO:0000256" key="11">
    <source>
        <dbReference type="ARBA" id="ARBA00023157"/>
    </source>
</evidence>
<dbReference type="InterPro" id="IPR009030">
    <property type="entry name" value="Growth_fac_rcpt_cys_sf"/>
</dbReference>
<dbReference type="GO" id="GO:0004252">
    <property type="term" value="F:serine-type endopeptidase activity"/>
    <property type="evidence" value="ECO:0007669"/>
    <property type="project" value="UniProtKB-UniRule"/>
</dbReference>
<dbReference type="Pfam" id="PF16470">
    <property type="entry name" value="S8_pro-domain"/>
    <property type="match status" value="1"/>
</dbReference>
<dbReference type="InterPro" id="IPR022398">
    <property type="entry name" value="Peptidase_S8_His-AS"/>
</dbReference>
<dbReference type="AlphaFoldDB" id="A0A8J2QTJ7"/>
<evidence type="ECO:0000256" key="13">
    <source>
        <dbReference type="ARBA" id="ARBA00035756"/>
    </source>
</evidence>
<keyword evidence="6" id="KW-0732">Signal</keyword>
<dbReference type="Gene3D" id="3.30.70.850">
    <property type="entry name" value="Peptidase S8, pro-domain"/>
    <property type="match status" value="1"/>
</dbReference>
<dbReference type="EMBL" id="CAKASE010000055">
    <property type="protein sequence ID" value="CAG9566053.1"/>
    <property type="molecule type" value="Genomic_DNA"/>
</dbReference>
<protein>
    <recommendedName>
        <fullName evidence="14">furin</fullName>
        <ecNumber evidence="14">3.4.21.75</ecNumber>
    </recommendedName>
</protein>
<dbReference type="Gene3D" id="3.40.50.200">
    <property type="entry name" value="Peptidase S8/S53 domain"/>
    <property type="match status" value="1"/>
</dbReference>
<evidence type="ECO:0000313" key="20">
    <source>
        <dbReference type="EMBL" id="CAG9566053.1"/>
    </source>
</evidence>
<keyword evidence="12" id="KW-0325">Glycoprotein</keyword>
<dbReference type="InterPro" id="IPR034182">
    <property type="entry name" value="Kexin/furin"/>
</dbReference>
<evidence type="ECO:0000259" key="19">
    <source>
        <dbReference type="PROSITE" id="PS51829"/>
    </source>
</evidence>
<dbReference type="Pfam" id="PF01483">
    <property type="entry name" value="P_proprotein"/>
    <property type="match status" value="1"/>
</dbReference>
<dbReference type="InterPro" id="IPR015500">
    <property type="entry name" value="Peptidase_S8_subtilisin-rel"/>
</dbReference>
<feature type="domain" description="P/Homo B" evidence="19">
    <location>
        <begin position="427"/>
        <end position="557"/>
    </location>
</feature>
<evidence type="ECO:0000256" key="10">
    <source>
        <dbReference type="ARBA" id="ARBA00023145"/>
    </source>
</evidence>
<evidence type="ECO:0000256" key="8">
    <source>
        <dbReference type="ARBA" id="ARBA00022825"/>
    </source>
</evidence>
<feature type="region of interest" description="Disordered" evidence="17">
    <location>
        <begin position="56"/>
        <end position="91"/>
    </location>
</feature>
<feature type="active site" description="Charge relay system" evidence="15 16">
    <location>
        <position position="177"/>
    </location>
</feature>
<dbReference type="InterPro" id="IPR002884">
    <property type="entry name" value="P_dom"/>
</dbReference>
<evidence type="ECO:0000256" key="9">
    <source>
        <dbReference type="ARBA" id="ARBA00023034"/>
    </source>
</evidence>
<dbReference type="InterPro" id="IPR023827">
    <property type="entry name" value="Peptidase_S8_Asp-AS"/>
</dbReference>
<dbReference type="GO" id="GO:0016486">
    <property type="term" value="P:peptide hormone processing"/>
    <property type="evidence" value="ECO:0007669"/>
    <property type="project" value="TreeGrafter"/>
</dbReference>
<dbReference type="PROSITE" id="PS51892">
    <property type="entry name" value="SUBTILASE"/>
    <property type="match status" value="1"/>
</dbReference>
<feature type="active site" description="Charge relay system" evidence="15 16">
    <location>
        <position position="136"/>
    </location>
</feature>
<dbReference type="FunFam" id="2.60.120.260:FF:000006">
    <property type="entry name" value="Proprotein convertase subtilisin/kexin type 5"/>
    <property type="match status" value="1"/>
</dbReference>
<dbReference type="PANTHER" id="PTHR42884">
    <property type="entry name" value="PROPROTEIN CONVERTASE SUBTILISIN/KEXIN-RELATED"/>
    <property type="match status" value="1"/>
</dbReference>
<gene>
    <name evidence="20" type="ORF">DCHRY22_LOCUS6778</name>
</gene>
<feature type="compositionally biased region" description="Basic residues" evidence="17">
    <location>
        <begin position="77"/>
        <end position="87"/>
    </location>
</feature>
<dbReference type="InterPro" id="IPR036852">
    <property type="entry name" value="Peptidase_S8/S53_dom_sf"/>
</dbReference>
<keyword evidence="18" id="KW-0472">Membrane</keyword>
<dbReference type="PROSITE" id="PS51829">
    <property type="entry name" value="P_HOMO_B"/>
    <property type="match status" value="1"/>
</dbReference>
<dbReference type="EC" id="3.4.21.75" evidence="14"/>
<comment type="caution">
    <text evidence="20">The sequence shown here is derived from an EMBL/GenBank/DDBJ whole genome shotgun (WGS) entry which is preliminary data.</text>
</comment>
<evidence type="ECO:0000256" key="12">
    <source>
        <dbReference type="ARBA" id="ARBA00023180"/>
    </source>
</evidence>
<evidence type="ECO:0000256" key="16">
    <source>
        <dbReference type="PROSITE-ProRule" id="PRU01240"/>
    </source>
</evidence>
<dbReference type="FunFam" id="3.40.50.200:FF:000001">
    <property type="entry name" value="Furin 2, isoform B"/>
    <property type="match status" value="1"/>
</dbReference>
<evidence type="ECO:0000313" key="21">
    <source>
        <dbReference type="Proteomes" id="UP000789524"/>
    </source>
</evidence>
<evidence type="ECO:0000256" key="18">
    <source>
        <dbReference type="SAM" id="Phobius"/>
    </source>
</evidence>
<evidence type="ECO:0000256" key="6">
    <source>
        <dbReference type="ARBA" id="ARBA00022729"/>
    </source>
</evidence>
<keyword evidence="9" id="KW-0333">Golgi apparatus</keyword>
<comment type="cofactor">
    <cofactor evidence="1">
        <name>Ca(2+)</name>
        <dbReference type="ChEBI" id="CHEBI:29108"/>
    </cofactor>
</comment>
<dbReference type="PRINTS" id="PR00723">
    <property type="entry name" value="SUBTILISIN"/>
</dbReference>
<comment type="similarity">
    <text evidence="3">Belongs to the peptidase S8 family. Furin subfamily.</text>
</comment>
<comment type="catalytic activity">
    <reaction evidence="13">
        <text>Release of mature proteins from their proproteins by cleavage of -Arg-Xaa-Yaa-Arg-|-Zaa- bonds, where Xaa can be any amino acid and Yaa is Arg or Lys. Releases albumin, complement component C3 and von Willebrand factor from their respective precursors.</text>
        <dbReference type="EC" id="3.4.21.75"/>
    </reaction>
</comment>
<evidence type="ECO:0000256" key="4">
    <source>
        <dbReference type="ARBA" id="ARBA00022670"/>
    </source>
</evidence>
<dbReference type="InterPro" id="IPR032815">
    <property type="entry name" value="S8_pro-domain"/>
</dbReference>
<evidence type="ECO:0000256" key="1">
    <source>
        <dbReference type="ARBA" id="ARBA00001913"/>
    </source>
</evidence>
<evidence type="ECO:0000256" key="14">
    <source>
        <dbReference type="ARBA" id="ARBA00038993"/>
    </source>
</evidence>
<keyword evidence="5" id="KW-0165">Cleavage on pair of basic residues</keyword>
<dbReference type="GO" id="GO:0005802">
    <property type="term" value="C:trans-Golgi network"/>
    <property type="evidence" value="ECO:0007669"/>
    <property type="project" value="TreeGrafter"/>
</dbReference>
<dbReference type="Gene3D" id="2.60.120.260">
    <property type="entry name" value="Galactose-binding domain-like"/>
    <property type="match status" value="1"/>
</dbReference>
<evidence type="ECO:0000256" key="5">
    <source>
        <dbReference type="ARBA" id="ARBA00022685"/>
    </source>
</evidence>
<keyword evidence="11" id="KW-1015">Disulfide bond</keyword>
<dbReference type="InterPro" id="IPR006212">
    <property type="entry name" value="Furin_repeat"/>
</dbReference>
<keyword evidence="10" id="KW-0865">Zymogen</keyword>
<feature type="transmembrane region" description="Helical" evidence="18">
    <location>
        <begin position="778"/>
        <end position="800"/>
    </location>
</feature>
<evidence type="ECO:0000256" key="17">
    <source>
        <dbReference type="SAM" id="MobiDB-lite"/>
    </source>
</evidence>
<dbReference type="InterPro" id="IPR038466">
    <property type="entry name" value="S8_pro-domain_sf"/>
</dbReference>
<keyword evidence="8 16" id="KW-0720">Serine protease</keyword>
<dbReference type="Proteomes" id="UP000789524">
    <property type="component" value="Unassembled WGS sequence"/>
</dbReference>
<dbReference type="SUPFAM" id="SSF54897">
    <property type="entry name" value="Protease propeptides/inhibitors"/>
    <property type="match status" value="1"/>
</dbReference>
<accession>A0A8J2QTJ7</accession>
<keyword evidence="4 16" id="KW-0645">Protease</keyword>
<reference evidence="20" key="1">
    <citation type="submission" date="2021-09" db="EMBL/GenBank/DDBJ databases">
        <authorList>
            <person name="Martin H S."/>
        </authorList>
    </citation>
    <scope>NUCLEOTIDE SEQUENCE</scope>
</reference>
<organism evidence="20 21">
    <name type="scientific">Danaus chrysippus</name>
    <name type="common">African queen</name>
    <dbReference type="NCBI Taxonomy" id="151541"/>
    <lineage>
        <taxon>Eukaryota</taxon>
        <taxon>Metazoa</taxon>
        <taxon>Ecdysozoa</taxon>
        <taxon>Arthropoda</taxon>
        <taxon>Hexapoda</taxon>
        <taxon>Insecta</taxon>
        <taxon>Pterygota</taxon>
        <taxon>Neoptera</taxon>
        <taxon>Endopterygota</taxon>
        <taxon>Lepidoptera</taxon>
        <taxon>Glossata</taxon>
        <taxon>Ditrysia</taxon>
        <taxon>Papilionoidea</taxon>
        <taxon>Nymphalidae</taxon>
        <taxon>Danainae</taxon>
        <taxon>Danaini</taxon>
        <taxon>Danaina</taxon>
        <taxon>Danaus</taxon>
        <taxon>Anosia</taxon>
    </lineage>
</organism>
<dbReference type="InterPro" id="IPR008979">
    <property type="entry name" value="Galactose-bd-like_sf"/>
</dbReference>
<dbReference type="PROSITE" id="PS00138">
    <property type="entry name" value="SUBTILASE_SER"/>
    <property type="match status" value="1"/>
</dbReference>
<evidence type="ECO:0000256" key="15">
    <source>
        <dbReference type="PIRSR" id="PIRSR615500-1"/>
    </source>
</evidence>